<dbReference type="EMBL" id="CM042063">
    <property type="protein sequence ID" value="KAI3667241.1"/>
    <property type="molecule type" value="Genomic_DNA"/>
</dbReference>
<sequence length="105" mass="11424">MMVLNASIDQRRRFEPATGERLTATNNSTRKKKPLTTVLGWSFGLKALAVMVLFTVSLVVLPLVLPPLPPPPPLLLFVPVLIMSVLLFLAFAPSKLPPDAVVYCG</sequence>
<evidence type="ECO:0000313" key="1">
    <source>
        <dbReference type="EMBL" id="KAI3667241.1"/>
    </source>
</evidence>
<reference evidence="1 2" key="2">
    <citation type="journal article" date="2022" name="Mol. Ecol. Resour.">
        <title>The genomes of chicory, endive, great burdock and yacon provide insights into Asteraceae paleo-polyploidization history and plant inulin production.</title>
        <authorList>
            <person name="Fan W."/>
            <person name="Wang S."/>
            <person name="Wang H."/>
            <person name="Wang A."/>
            <person name="Jiang F."/>
            <person name="Liu H."/>
            <person name="Zhao H."/>
            <person name="Xu D."/>
            <person name="Zhang Y."/>
        </authorList>
    </citation>
    <scope>NUCLEOTIDE SEQUENCE [LARGE SCALE GENOMIC DNA]</scope>
    <source>
        <strain evidence="2">cv. Niubang</strain>
    </source>
</reference>
<reference evidence="2" key="1">
    <citation type="journal article" date="2022" name="Mol. Ecol. Resour.">
        <title>The genomes of chicory, endive, great burdock and yacon provide insights into Asteraceae palaeo-polyploidization history and plant inulin production.</title>
        <authorList>
            <person name="Fan W."/>
            <person name="Wang S."/>
            <person name="Wang H."/>
            <person name="Wang A."/>
            <person name="Jiang F."/>
            <person name="Liu H."/>
            <person name="Zhao H."/>
            <person name="Xu D."/>
            <person name="Zhang Y."/>
        </authorList>
    </citation>
    <scope>NUCLEOTIDE SEQUENCE [LARGE SCALE GENOMIC DNA]</scope>
    <source>
        <strain evidence="2">cv. Niubang</strain>
    </source>
</reference>
<name>A0ACB8XHT3_ARCLA</name>
<dbReference type="Proteomes" id="UP001055879">
    <property type="component" value="Linkage Group LG17"/>
</dbReference>
<gene>
    <name evidence="1" type="ORF">L6452_42290</name>
</gene>
<accession>A0ACB8XHT3</accession>
<proteinExistence type="predicted"/>
<organism evidence="1 2">
    <name type="scientific">Arctium lappa</name>
    <name type="common">Greater burdock</name>
    <name type="synonym">Lappa major</name>
    <dbReference type="NCBI Taxonomy" id="4217"/>
    <lineage>
        <taxon>Eukaryota</taxon>
        <taxon>Viridiplantae</taxon>
        <taxon>Streptophyta</taxon>
        <taxon>Embryophyta</taxon>
        <taxon>Tracheophyta</taxon>
        <taxon>Spermatophyta</taxon>
        <taxon>Magnoliopsida</taxon>
        <taxon>eudicotyledons</taxon>
        <taxon>Gunneridae</taxon>
        <taxon>Pentapetalae</taxon>
        <taxon>asterids</taxon>
        <taxon>campanulids</taxon>
        <taxon>Asterales</taxon>
        <taxon>Asteraceae</taxon>
        <taxon>Carduoideae</taxon>
        <taxon>Cardueae</taxon>
        <taxon>Arctiinae</taxon>
        <taxon>Arctium</taxon>
    </lineage>
</organism>
<keyword evidence="2" id="KW-1185">Reference proteome</keyword>
<protein>
    <submittedName>
        <fullName evidence="1">Uncharacterized protein</fullName>
    </submittedName>
</protein>
<comment type="caution">
    <text evidence="1">The sequence shown here is derived from an EMBL/GenBank/DDBJ whole genome shotgun (WGS) entry which is preliminary data.</text>
</comment>
<evidence type="ECO:0000313" key="2">
    <source>
        <dbReference type="Proteomes" id="UP001055879"/>
    </source>
</evidence>